<keyword evidence="1" id="KW-0472">Membrane</keyword>
<feature type="transmembrane region" description="Helical" evidence="1">
    <location>
        <begin position="37"/>
        <end position="56"/>
    </location>
</feature>
<dbReference type="EMBL" id="JAAIIG010000001">
    <property type="protein sequence ID" value="NMM97397.1"/>
    <property type="molecule type" value="Genomic_DNA"/>
</dbReference>
<sequence>MGQFGVMIGQLVGFLIMLMVGYGCVRLRFYGKVALDGMCSLLLNVLIPVLVFSNAVDGTDRAQLFANRGVMLLTAIMYGR</sequence>
<protein>
    <submittedName>
        <fullName evidence="2">Permease</fullName>
    </submittedName>
</protein>
<keyword evidence="1" id="KW-1133">Transmembrane helix</keyword>
<comment type="caution">
    <text evidence="2">The sequence shown here is derived from an EMBL/GenBank/DDBJ whole genome shotgun (WGS) entry which is preliminary data.</text>
</comment>
<name>A0A7Y0HWL0_9BIFI</name>
<reference evidence="2 3" key="1">
    <citation type="submission" date="2020-02" db="EMBL/GenBank/DDBJ databases">
        <title>Characterization of phylogenetic diversity of novel bifidobacterial species isolated in Czech ZOOs.</title>
        <authorList>
            <person name="Lugli G.A."/>
            <person name="Vera N.B."/>
            <person name="Ventura M."/>
        </authorList>
    </citation>
    <scope>NUCLEOTIDE SEQUENCE [LARGE SCALE GENOMIC DNA]</scope>
    <source>
        <strain evidence="2 3">DSM 109959</strain>
    </source>
</reference>
<dbReference type="AlphaFoldDB" id="A0A7Y0HWL0"/>
<dbReference type="RefSeq" id="WP_417852193.1">
    <property type="nucleotide sequence ID" value="NZ_JAAIIG010000001.1"/>
</dbReference>
<gene>
    <name evidence="2" type="ORF">G1C97_0346</name>
</gene>
<proteinExistence type="predicted"/>
<keyword evidence="3" id="KW-1185">Reference proteome</keyword>
<keyword evidence="1" id="KW-0812">Transmembrane</keyword>
<organism evidence="2 3">
    <name type="scientific">Bifidobacterium olomucense</name>
    <dbReference type="NCBI Taxonomy" id="2675324"/>
    <lineage>
        <taxon>Bacteria</taxon>
        <taxon>Bacillati</taxon>
        <taxon>Actinomycetota</taxon>
        <taxon>Actinomycetes</taxon>
        <taxon>Bifidobacteriales</taxon>
        <taxon>Bifidobacteriaceae</taxon>
        <taxon>Bifidobacterium</taxon>
    </lineage>
</organism>
<evidence type="ECO:0000313" key="3">
    <source>
        <dbReference type="Proteomes" id="UP000543419"/>
    </source>
</evidence>
<evidence type="ECO:0000256" key="1">
    <source>
        <dbReference type="SAM" id="Phobius"/>
    </source>
</evidence>
<dbReference type="Proteomes" id="UP000543419">
    <property type="component" value="Unassembled WGS sequence"/>
</dbReference>
<feature type="transmembrane region" description="Helical" evidence="1">
    <location>
        <begin position="6"/>
        <end position="25"/>
    </location>
</feature>
<evidence type="ECO:0000313" key="2">
    <source>
        <dbReference type="EMBL" id="NMM97397.1"/>
    </source>
</evidence>
<accession>A0A7Y0HWL0</accession>